<accession>A0A443I257</accession>
<evidence type="ECO:0000256" key="1">
    <source>
        <dbReference type="SAM" id="SignalP"/>
    </source>
</evidence>
<dbReference type="VEuPathDB" id="FungiDB:C8Q69DRAFT_161222"/>
<dbReference type="GeneID" id="39594944"/>
<dbReference type="RefSeq" id="XP_028487795.1">
    <property type="nucleotide sequence ID" value="XM_028625667.1"/>
</dbReference>
<keyword evidence="1" id="KW-0732">Signal</keyword>
<organism evidence="2 3">
    <name type="scientific">Byssochlamys spectabilis</name>
    <name type="common">Paecilomyces variotii</name>
    <dbReference type="NCBI Taxonomy" id="264951"/>
    <lineage>
        <taxon>Eukaryota</taxon>
        <taxon>Fungi</taxon>
        <taxon>Dikarya</taxon>
        <taxon>Ascomycota</taxon>
        <taxon>Pezizomycotina</taxon>
        <taxon>Eurotiomycetes</taxon>
        <taxon>Eurotiomycetidae</taxon>
        <taxon>Eurotiales</taxon>
        <taxon>Thermoascaceae</taxon>
        <taxon>Paecilomyces</taxon>
    </lineage>
</organism>
<reference evidence="2 3" key="1">
    <citation type="journal article" date="2018" name="Front. Microbiol.">
        <title>Genomic and genetic insights into a cosmopolitan fungus, Paecilomyces variotii (Eurotiales).</title>
        <authorList>
            <person name="Urquhart A.S."/>
            <person name="Mondo S.J."/>
            <person name="Makela M.R."/>
            <person name="Hane J.K."/>
            <person name="Wiebenga A."/>
            <person name="He G."/>
            <person name="Mihaltcheva S."/>
            <person name="Pangilinan J."/>
            <person name="Lipzen A."/>
            <person name="Barry K."/>
            <person name="de Vries R.P."/>
            <person name="Grigoriev I.V."/>
            <person name="Idnurm A."/>
        </authorList>
    </citation>
    <scope>NUCLEOTIDE SEQUENCE [LARGE SCALE GENOMIC DNA]</scope>
    <source>
        <strain evidence="2 3">CBS 101075</strain>
    </source>
</reference>
<dbReference type="EMBL" id="RCNU01000002">
    <property type="protein sequence ID" value="RWQ98150.1"/>
    <property type="molecule type" value="Genomic_DNA"/>
</dbReference>
<comment type="caution">
    <text evidence="2">The sequence shown here is derived from an EMBL/GenBank/DDBJ whole genome shotgun (WGS) entry which is preliminary data.</text>
</comment>
<dbReference type="AlphaFoldDB" id="A0A443I257"/>
<name>A0A443I257_BYSSP</name>
<keyword evidence="3" id="KW-1185">Reference proteome</keyword>
<gene>
    <name evidence="2" type="ORF">C8Q69DRAFT_161222</name>
</gene>
<evidence type="ECO:0000313" key="2">
    <source>
        <dbReference type="EMBL" id="RWQ98150.1"/>
    </source>
</evidence>
<dbReference type="STRING" id="264951.A0A443I257"/>
<protein>
    <submittedName>
        <fullName evidence="2">Uncharacterized protein</fullName>
    </submittedName>
</protein>
<evidence type="ECO:0000313" key="3">
    <source>
        <dbReference type="Proteomes" id="UP000283841"/>
    </source>
</evidence>
<proteinExistence type="predicted"/>
<feature type="chain" id="PRO_5019054880" evidence="1">
    <location>
        <begin position="19"/>
        <end position="132"/>
    </location>
</feature>
<dbReference type="Proteomes" id="UP000283841">
    <property type="component" value="Unassembled WGS sequence"/>
</dbReference>
<feature type="signal peptide" evidence="1">
    <location>
        <begin position="1"/>
        <end position="18"/>
    </location>
</feature>
<sequence length="132" mass="14510">MQLKYVLPAALLSTFSAATPLRTSEIWKVTKFEIGCSPGGCEYNFNVFGAGTRNTPGFNTTCEGSDVAGGYQACKDPNISANLVPETYPRWNIQVQHEWTNDQGRFYAQGTKNITDEPTSFMIPVTQFEGVA</sequence>